<evidence type="ECO:0000313" key="1">
    <source>
        <dbReference type="EMBL" id="KAG5577756.1"/>
    </source>
</evidence>
<reference evidence="1 2" key="1">
    <citation type="submission" date="2020-09" db="EMBL/GenBank/DDBJ databases">
        <title>De no assembly of potato wild relative species, Solanum commersonii.</title>
        <authorList>
            <person name="Cho K."/>
        </authorList>
    </citation>
    <scope>NUCLEOTIDE SEQUENCE [LARGE SCALE GENOMIC DNA]</scope>
    <source>
        <strain evidence="1">LZ3.2</strain>
        <tissue evidence="1">Leaf</tissue>
    </source>
</reference>
<keyword evidence="2" id="KW-1185">Reference proteome</keyword>
<dbReference type="Proteomes" id="UP000824120">
    <property type="component" value="Chromosome 11"/>
</dbReference>
<dbReference type="EMBL" id="JACXVP010000011">
    <property type="protein sequence ID" value="KAG5577756.1"/>
    <property type="molecule type" value="Genomic_DNA"/>
</dbReference>
<gene>
    <name evidence="1" type="ORF">H5410_057890</name>
</gene>
<accession>A0A9J5WRI5</accession>
<comment type="caution">
    <text evidence="1">The sequence shown here is derived from an EMBL/GenBank/DDBJ whole genome shotgun (WGS) entry which is preliminary data.</text>
</comment>
<name>A0A9J5WRI5_SOLCO</name>
<organism evidence="1 2">
    <name type="scientific">Solanum commersonii</name>
    <name type="common">Commerson's wild potato</name>
    <name type="synonym">Commerson's nightshade</name>
    <dbReference type="NCBI Taxonomy" id="4109"/>
    <lineage>
        <taxon>Eukaryota</taxon>
        <taxon>Viridiplantae</taxon>
        <taxon>Streptophyta</taxon>
        <taxon>Embryophyta</taxon>
        <taxon>Tracheophyta</taxon>
        <taxon>Spermatophyta</taxon>
        <taxon>Magnoliopsida</taxon>
        <taxon>eudicotyledons</taxon>
        <taxon>Gunneridae</taxon>
        <taxon>Pentapetalae</taxon>
        <taxon>asterids</taxon>
        <taxon>lamiids</taxon>
        <taxon>Solanales</taxon>
        <taxon>Solanaceae</taxon>
        <taxon>Solanoideae</taxon>
        <taxon>Solaneae</taxon>
        <taxon>Solanum</taxon>
    </lineage>
</organism>
<evidence type="ECO:0000313" key="2">
    <source>
        <dbReference type="Proteomes" id="UP000824120"/>
    </source>
</evidence>
<dbReference type="AlphaFoldDB" id="A0A9J5WRI5"/>
<proteinExistence type="predicted"/>
<protein>
    <submittedName>
        <fullName evidence="1">Uncharacterized protein</fullName>
    </submittedName>
</protein>
<sequence>MAHSGRAAECVYNPQFQVLMYSISVTVNSILVKTMMSSATMAGPRLCLHGQQGGRTEKKLFFHAKSNQAPKEIKVHKKKLQMQRLPVNVWHSQRIMLLFSLLFNNWRSTSHGNQILSTFSLHQKD</sequence>